<comment type="pathway">
    <text evidence="2 15">Porphyrin-containing compound metabolism; protoporphyrin-IX biosynthesis; protoporphyrinogen-IX from coproporphyrinogen-III (AdoMet route): step 1/1.</text>
</comment>
<dbReference type="Pfam" id="PF04055">
    <property type="entry name" value="Radical_SAM"/>
    <property type="match status" value="1"/>
</dbReference>
<dbReference type="InterPro" id="IPR034505">
    <property type="entry name" value="Coproporphyrinogen-III_oxidase"/>
</dbReference>
<keyword evidence="11 15" id="KW-0411">Iron-sulfur</keyword>
<evidence type="ECO:0000256" key="5">
    <source>
        <dbReference type="ARBA" id="ARBA00022485"/>
    </source>
</evidence>
<evidence type="ECO:0000256" key="1">
    <source>
        <dbReference type="ARBA" id="ARBA00004496"/>
    </source>
</evidence>
<evidence type="ECO:0000313" key="18">
    <source>
        <dbReference type="EMBL" id="MDQ0505737.1"/>
    </source>
</evidence>
<keyword evidence="9 15" id="KW-0560">Oxidoreductase</keyword>
<comment type="subunit">
    <text evidence="4">Monomer.</text>
</comment>
<keyword evidence="10 15" id="KW-0408">Iron</keyword>
<dbReference type="InterPro" id="IPR006638">
    <property type="entry name" value="Elp3/MiaA/NifB-like_rSAM"/>
</dbReference>
<evidence type="ECO:0000256" key="13">
    <source>
        <dbReference type="ARBA" id="ARBA00024295"/>
    </source>
</evidence>
<dbReference type="SFLD" id="SFLDG01082">
    <property type="entry name" value="B12-binding_domain_containing"/>
    <property type="match status" value="1"/>
</dbReference>
<accession>A0ABU0LF06</accession>
<dbReference type="InterPro" id="IPR010723">
    <property type="entry name" value="HemN_C"/>
</dbReference>
<dbReference type="EC" id="1.3.98.3" evidence="15"/>
<evidence type="ECO:0000259" key="17">
    <source>
        <dbReference type="PROSITE" id="PS51918"/>
    </source>
</evidence>
<evidence type="ECO:0000256" key="4">
    <source>
        <dbReference type="ARBA" id="ARBA00011245"/>
    </source>
</evidence>
<dbReference type="EMBL" id="JAUSVY010000005">
    <property type="protein sequence ID" value="MDQ0505737.1"/>
    <property type="molecule type" value="Genomic_DNA"/>
</dbReference>
<comment type="caution">
    <text evidence="18">The sequence shown here is derived from an EMBL/GenBank/DDBJ whole genome shotgun (WGS) entry which is preliminary data.</text>
</comment>
<protein>
    <recommendedName>
        <fullName evidence="15">Coproporphyrinogen-III oxidase</fullName>
        <ecNumber evidence="15">1.3.98.3</ecNumber>
    </recommendedName>
</protein>
<dbReference type="PROSITE" id="PS51918">
    <property type="entry name" value="RADICAL_SAM"/>
    <property type="match status" value="1"/>
</dbReference>
<dbReference type="PANTHER" id="PTHR13932">
    <property type="entry name" value="COPROPORPHYRINIGEN III OXIDASE"/>
    <property type="match status" value="1"/>
</dbReference>
<dbReference type="SFLD" id="SFLDG01065">
    <property type="entry name" value="anaerobic_coproporphyrinogen-I"/>
    <property type="match status" value="1"/>
</dbReference>
<dbReference type="PANTHER" id="PTHR13932:SF6">
    <property type="entry name" value="OXYGEN-INDEPENDENT COPROPORPHYRINOGEN III OXIDASE"/>
    <property type="match status" value="1"/>
</dbReference>
<evidence type="ECO:0000256" key="15">
    <source>
        <dbReference type="PIRNR" id="PIRNR000167"/>
    </source>
</evidence>
<evidence type="ECO:0000256" key="2">
    <source>
        <dbReference type="ARBA" id="ARBA00004785"/>
    </source>
</evidence>
<comment type="similarity">
    <text evidence="3 15">Belongs to the anaerobic coproporphyrinogen-III oxidase family.</text>
</comment>
<comment type="cofactor">
    <cofactor evidence="15">
        <name>[4Fe-4S] cluster</name>
        <dbReference type="ChEBI" id="CHEBI:49883"/>
    </cofactor>
    <text evidence="15">Binds 1 [4Fe-4S] cluster. The cluster is coordinated with 3 cysteines and an exchangeable S-adenosyl-L-methionine.</text>
</comment>
<dbReference type="SFLD" id="SFLDS00029">
    <property type="entry name" value="Radical_SAM"/>
    <property type="match status" value="1"/>
</dbReference>
<dbReference type="RefSeq" id="WP_237345469.1">
    <property type="nucleotide sequence ID" value="NZ_JABWGX010000010.1"/>
</dbReference>
<proteinExistence type="inferred from homology"/>
<evidence type="ECO:0000256" key="16">
    <source>
        <dbReference type="SAM" id="MobiDB-lite"/>
    </source>
</evidence>
<gene>
    <name evidence="18" type="ORF">QOZ94_002537</name>
</gene>
<keyword evidence="12 15" id="KW-0627">Porphyrin biosynthesis</keyword>
<feature type="region of interest" description="Disordered" evidence="16">
    <location>
        <begin position="1"/>
        <end position="22"/>
    </location>
</feature>
<evidence type="ECO:0000256" key="9">
    <source>
        <dbReference type="ARBA" id="ARBA00023002"/>
    </source>
</evidence>
<dbReference type="Proteomes" id="UP001241747">
    <property type="component" value="Unassembled WGS sequence"/>
</dbReference>
<dbReference type="PIRSF" id="PIRSF000167">
    <property type="entry name" value="HemN"/>
    <property type="match status" value="1"/>
</dbReference>
<keyword evidence="7 15" id="KW-0949">S-adenosyl-L-methionine</keyword>
<dbReference type="InterPro" id="IPR007197">
    <property type="entry name" value="rSAM"/>
</dbReference>
<evidence type="ECO:0000256" key="10">
    <source>
        <dbReference type="ARBA" id="ARBA00023004"/>
    </source>
</evidence>
<name>A0ABU0LF06_XANAG</name>
<evidence type="ECO:0000256" key="11">
    <source>
        <dbReference type="ARBA" id="ARBA00023014"/>
    </source>
</evidence>
<dbReference type="Pfam" id="PF06969">
    <property type="entry name" value="HemN_C"/>
    <property type="match status" value="1"/>
</dbReference>
<dbReference type="SUPFAM" id="SSF102114">
    <property type="entry name" value="Radical SAM enzymes"/>
    <property type="match status" value="1"/>
</dbReference>
<feature type="compositionally biased region" description="Low complexity" evidence="16">
    <location>
        <begin position="9"/>
        <end position="22"/>
    </location>
</feature>
<evidence type="ECO:0000313" key="19">
    <source>
        <dbReference type="Proteomes" id="UP001241747"/>
    </source>
</evidence>
<evidence type="ECO:0000256" key="14">
    <source>
        <dbReference type="ARBA" id="ARBA00048321"/>
    </source>
</evidence>
<evidence type="ECO:0000256" key="3">
    <source>
        <dbReference type="ARBA" id="ARBA00005493"/>
    </source>
</evidence>
<dbReference type="NCBIfam" id="TIGR00538">
    <property type="entry name" value="hemN"/>
    <property type="match status" value="1"/>
</dbReference>
<keyword evidence="8 15" id="KW-0479">Metal-binding</keyword>
<comment type="catalytic activity">
    <reaction evidence="14 15">
        <text>coproporphyrinogen III + 2 S-adenosyl-L-methionine = protoporphyrinogen IX + 2 5'-deoxyadenosine + 2 L-methionine + 2 CO2</text>
        <dbReference type="Rhea" id="RHEA:15425"/>
        <dbReference type="ChEBI" id="CHEBI:16526"/>
        <dbReference type="ChEBI" id="CHEBI:17319"/>
        <dbReference type="ChEBI" id="CHEBI:57307"/>
        <dbReference type="ChEBI" id="CHEBI:57309"/>
        <dbReference type="ChEBI" id="CHEBI:57844"/>
        <dbReference type="ChEBI" id="CHEBI:59789"/>
        <dbReference type="EC" id="1.3.98.3"/>
    </reaction>
</comment>
<reference evidence="18 19" key="1">
    <citation type="submission" date="2023-07" db="EMBL/GenBank/DDBJ databases">
        <title>Genomic Encyclopedia of Type Strains, Phase IV (KMG-IV): sequencing the most valuable type-strain genomes for metagenomic binning, comparative biology and taxonomic classification.</title>
        <authorList>
            <person name="Goeker M."/>
        </authorList>
    </citation>
    <scope>NUCLEOTIDE SEQUENCE [LARGE SCALE GENOMIC DNA]</scope>
    <source>
        <strain evidence="18 19">DSM 3770</strain>
    </source>
</reference>
<dbReference type="SMART" id="SM00729">
    <property type="entry name" value="Elp3"/>
    <property type="match status" value="1"/>
</dbReference>
<dbReference type="InterPro" id="IPR058240">
    <property type="entry name" value="rSAM_sf"/>
</dbReference>
<dbReference type="Gene3D" id="1.10.10.920">
    <property type="match status" value="1"/>
</dbReference>
<keyword evidence="19" id="KW-1185">Reference proteome</keyword>
<evidence type="ECO:0000256" key="12">
    <source>
        <dbReference type="ARBA" id="ARBA00023244"/>
    </source>
</evidence>
<comment type="function">
    <text evidence="13">Involved in the heme biosynthesis. Catalyzes the anaerobic oxidative decarboxylation of propionate groups of rings A and B of coproporphyrinogen III to yield the vinyl groups in protoporphyrinogen IX.</text>
</comment>
<organism evidence="18 19">
    <name type="scientific">Xanthobacter agilis</name>
    <dbReference type="NCBI Taxonomy" id="47492"/>
    <lineage>
        <taxon>Bacteria</taxon>
        <taxon>Pseudomonadati</taxon>
        <taxon>Pseudomonadota</taxon>
        <taxon>Alphaproteobacteria</taxon>
        <taxon>Hyphomicrobiales</taxon>
        <taxon>Xanthobacteraceae</taxon>
        <taxon>Xanthobacter</taxon>
    </lineage>
</organism>
<dbReference type="Gene3D" id="3.80.30.20">
    <property type="entry name" value="tm_1862 like domain"/>
    <property type="match status" value="1"/>
</dbReference>
<dbReference type="InterPro" id="IPR004558">
    <property type="entry name" value="Coprogen_oxidase_HemN"/>
</dbReference>
<evidence type="ECO:0000256" key="6">
    <source>
        <dbReference type="ARBA" id="ARBA00022490"/>
    </source>
</evidence>
<feature type="domain" description="Radical SAM core" evidence="17">
    <location>
        <begin position="62"/>
        <end position="299"/>
    </location>
</feature>
<evidence type="ECO:0000256" key="8">
    <source>
        <dbReference type="ARBA" id="ARBA00022723"/>
    </source>
</evidence>
<sequence length="476" mass="51236">MNTATSPSATLRPDTPAPAPLDTAGLLARYGRPVPRYTSYPTAPHFTPEVSGETYASWLAAVPAGSAVSVYVHVPFCAELCLYCGCQTAVVHNAKPVTAYAERLEEEIARVRAHLPAQLTLTHLHFGGGTPTMLAEADFARVMGALRRAFDFAPDAEIAIEIDPRTMDADKVAVLAREGFNRASLGVQDFEEKVQAAIGRRQSYADTKAVADALRAAGITAINLDLMYGLPHQTAETVTHTVEQALGLDPDRIAVFGYAHVPWMKKHQTLIPEADLPGLLERLTQAELVSDLLTGHGYRAVGLDHFARASDPMALRAEAGTLKRNFQGYTTDDAPVLLGFGASSIGALPQGYVQNVASTAQWHQAMERGGLPIARGIALTHEDRLRRAVIERLMCDLKVDLDALAAAHGVRADLFDAELAALDPLVADGLALRRGRVVEVPEAARAFTRVVCAAFDPRLQAARVQEPEKKRHAAAV</sequence>
<comment type="subcellular location">
    <subcellularLocation>
        <location evidence="1 15">Cytoplasm</location>
    </subcellularLocation>
</comment>
<evidence type="ECO:0000256" key="7">
    <source>
        <dbReference type="ARBA" id="ARBA00022691"/>
    </source>
</evidence>
<dbReference type="InterPro" id="IPR023404">
    <property type="entry name" value="rSAM_horseshoe"/>
</dbReference>
<keyword evidence="6 15" id="KW-0963">Cytoplasm</keyword>
<dbReference type="GO" id="GO:0051989">
    <property type="term" value="F:coproporphyrinogen dehydrogenase activity"/>
    <property type="evidence" value="ECO:0007669"/>
    <property type="project" value="UniProtKB-EC"/>
</dbReference>
<keyword evidence="5 15" id="KW-0004">4Fe-4S</keyword>